<comment type="subcellular location">
    <subcellularLocation>
        <location evidence="1 11">Cell outer membrane</location>
        <topology evidence="1 11">Multi-pass membrane protein</topology>
    </subcellularLocation>
</comment>
<keyword evidence="7 13" id="KW-0798">TonB box</keyword>
<dbReference type="InterPro" id="IPR039426">
    <property type="entry name" value="TonB-dep_rcpt-like"/>
</dbReference>
<sequence>MRKIRIKTVICFSVNAVLSLPLALLADEKIPEVVVTSTRIEREVFNTPQAVTIINDKQIDEANVTATPDLFRNAEGVYIQKTNLGGGSPFIRGLTGKQVLVLVDGMRLNNSFYRFGPHQYLNTIDQNSIERVEVVRGPSSVMYGSDALGGVVNIITKKRTDFLDPFGIEGLANATYDSATAGTSYADIGGGYATHLQGEGNWENFGWLVGGSAKSYDDLLGGGDTGQQVPSGYRQYDGNMKLNYQFQPGTELQLGFQYLNQLDVPKTNEVTLGGKLQFNYQPQERAFTYIEYHDSNLSWFDDLKFNISYNSQVEGEEIIDNLPTETRELTEVGTLGTTLQLTNSLFDNTHRVTYGAEFYHDDYDTRKHSINLNTGLISVSKPGVPDGATYDNFGLFVQDEFDVTDRLNFILGGRYSQFSAEGALDHPTEGKRSLALDVDQFTGSLQGLYKITPNLNFIAGVSEGFRAPNMEDFFGRVDFTSEIPNTGLKPEESVNYEVGFKYLDEKMSADIHYFYADYENLIDRVDTLDALGEPVKQRRNVNEATIQGIEGGFHYDFNPHWRLSGTIAWTQGRDNKEVPIRRIPPLNGAWQLRYTHNPQFWVELDSFIANKQDELSDGDKSDLRIPEGGTPGYVVFSLKSGFKRTKNETLSITFENMFDEQYKTHGSGLFAPGRSVVASYSIKF</sequence>
<dbReference type="CDD" id="cd01347">
    <property type="entry name" value="ligand_gated_channel"/>
    <property type="match status" value="1"/>
</dbReference>
<feature type="domain" description="TonB-dependent receptor-like beta-barrel" evidence="15">
    <location>
        <begin position="219"/>
        <end position="656"/>
    </location>
</feature>
<feature type="chain" id="PRO_5004731439" evidence="14">
    <location>
        <begin position="27"/>
        <end position="684"/>
    </location>
</feature>
<dbReference type="PANTHER" id="PTHR30069">
    <property type="entry name" value="TONB-DEPENDENT OUTER MEMBRANE RECEPTOR"/>
    <property type="match status" value="1"/>
</dbReference>
<dbReference type="Gene3D" id="2.40.170.20">
    <property type="entry name" value="TonB-dependent receptor, beta-barrel domain"/>
    <property type="match status" value="1"/>
</dbReference>
<dbReference type="InterPro" id="IPR037066">
    <property type="entry name" value="Plug_dom_sf"/>
</dbReference>
<keyword evidence="5 11" id="KW-0812">Transmembrane</keyword>
<feature type="signal peptide" evidence="14">
    <location>
        <begin position="1"/>
        <end position="26"/>
    </location>
</feature>
<dbReference type="PROSITE" id="PS52016">
    <property type="entry name" value="TONB_DEPENDENT_REC_3"/>
    <property type="match status" value="1"/>
</dbReference>
<protein>
    <submittedName>
        <fullName evidence="17">Colicin I receptor</fullName>
    </submittedName>
</protein>
<keyword evidence="3 11" id="KW-0813">Transport</keyword>
<comment type="caution">
    <text evidence="17">The sequence shown here is derived from an EMBL/GenBank/DDBJ whole genome shotgun (WGS) entry which is preliminary data.</text>
</comment>
<keyword evidence="4 11" id="KW-1134">Transmembrane beta strand</keyword>
<dbReference type="STRING" id="1116472.MGMO_72c00090"/>
<reference evidence="17 18" key="1">
    <citation type="journal article" date="2013" name="Genome Announc.">
        <title>Draft Genome Sequence of the Methanotrophic Gammaproteobacterium Methyloglobulus morosus DSM 22980 Strain KoM1.</title>
        <authorList>
            <person name="Poehlein A."/>
            <person name="Deutzmann J.S."/>
            <person name="Daniel R."/>
            <person name="Simeonova D.D."/>
        </authorList>
    </citation>
    <scope>NUCLEOTIDE SEQUENCE [LARGE SCALE GENOMIC DNA]</scope>
    <source>
        <strain evidence="17 18">KoM1</strain>
    </source>
</reference>
<evidence type="ECO:0000256" key="2">
    <source>
        <dbReference type="ARBA" id="ARBA00008143"/>
    </source>
</evidence>
<evidence type="ECO:0000256" key="7">
    <source>
        <dbReference type="ARBA" id="ARBA00023077"/>
    </source>
</evidence>
<keyword evidence="10 11" id="KW-0998">Cell outer membrane</keyword>
<evidence type="ECO:0000256" key="8">
    <source>
        <dbReference type="ARBA" id="ARBA00023136"/>
    </source>
</evidence>
<dbReference type="PROSITE" id="PS01156">
    <property type="entry name" value="TONB_DEPENDENT_REC_2"/>
    <property type="match status" value="1"/>
</dbReference>
<keyword evidence="8 11" id="KW-0472">Membrane</keyword>
<evidence type="ECO:0000256" key="11">
    <source>
        <dbReference type="PROSITE-ProRule" id="PRU01360"/>
    </source>
</evidence>
<dbReference type="GO" id="GO:0044718">
    <property type="term" value="P:siderophore transmembrane transport"/>
    <property type="evidence" value="ECO:0007669"/>
    <property type="project" value="TreeGrafter"/>
</dbReference>
<dbReference type="Proteomes" id="UP000017842">
    <property type="component" value="Unassembled WGS sequence"/>
</dbReference>
<feature type="short sequence motif" description="TonB C-terminal box" evidence="12">
    <location>
        <begin position="667"/>
        <end position="684"/>
    </location>
</feature>
<evidence type="ECO:0000256" key="5">
    <source>
        <dbReference type="ARBA" id="ARBA00022692"/>
    </source>
</evidence>
<name>V5C5S9_9GAMM</name>
<evidence type="ECO:0000256" key="9">
    <source>
        <dbReference type="ARBA" id="ARBA00023170"/>
    </source>
</evidence>
<evidence type="ECO:0000256" key="6">
    <source>
        <dbReference type="ARBA" id="ARBA00022729"/>
    </source>
</evidence>
<organism evidence="17 18">
    <name type="scientific">Methyloglobulus morosus KoM1</name>
    <dbReference type="NCBI Taxonomy" id="1116472"/>
    <lineage>
        <taxon>Bacteria</taxon>
        <taxon>Pseudomonadati</taxon>
        <taxon>Pseudomonadota</taxon>
        <taxon>Gammaproteobacteria</taxon>
        <taxon>Methylococcales</taxon>
        <taxon>Methylococcaceae</taxon>
        <taxon>Methyloglobulus</taxon>
    </lineage>
</organism>
<accession>V5C5S9</accession>
<keyword evidence="18" id="KW-1185">Reference proteome</keyword>
<evidence type="ECO:0000256" key="12">
    <source>
        <dbReference type="PROSITE-ProRule" id="PRU10144"/>
    </source>
</evidence>
<dbReference type="RefSeq" id="WP_023494876.1">
    <property type="nucleotide sequence ID" value="NZ_AYLO01000069.1"/>
</dbReference>
<feature type="domain" description="TonB-dependent receptor plug" evidence="16">
    <location>
        <begin position="45"/>
        <end position="151"/>
    </location>
</feature>
<evidence type="ECO:0000313" key="18">
    <source>
        <dbReference type="Proteomes" id="UP000017842"/>
    </source>
</evidence>
<dbReference type="EMBL" id="AYLO01000069">
    <property type="protein sequence ID" value="ESS72088.1"/>
    <property type="molecule type" value="Genomic_DNA"/>
</dbReference>
<evidence type="ECO:0000256" key="13">
    <source>
        <dbReference type="RuleBase" id="RU003357"/>
    </source>
</evidence>
<proteinExistence type="inferred from homology"/>
<dbReference type="PANTHER" id="PTHR30069:SF29">
    <property type="entry name" value="HEMOGLOBIN AND HEMOGLOBIN-HAPTOGLOBIN-BINDING PROTEIN 1-RELATED"/>
    <property type="match status" value="1"/>
</dbReference>
<evidence type="ECO:0000256" key="4">
    <source>
        <dbReference type="ARBA" id="ARBA00022452"/>
    </source>
</evidence>
<dbReference type="SUPFAM" id="SSF56935">
    <property type="entry name" value="Porins"/>
    <property type="match status" value="1"/>
</dbReference>
<dbReference type="Gene3D" id="2.170.130.10">
    <property type="entry name" value="TonB-dependent receptor, plug domain"/>
    <property type="match status" value="1"/>
</dbReference>
<evidence type="ECO:0000259" key="16">
    <source>
        <dbReference type="Pfam" id="PF07715"/>
    </source>
</evidence>
<comment type="similarity">
    <text evidence="2">Belongs to the TonB-dependent receptor family. Hemoglobin/haptoglobin binding protein subfamily.</text>
</comment>
<keyword evidence="9 17" id="KW-0675">Receptor</keyword>
<dbReference type="Pfam" id="PF00593">
    <property type="entry name" value="TonB_dep_Rec_b-barrel"/>
    <property type="match status" value="1"/>
</dbReference>
<evidence type="ECO:0000256" key="3">
    <source>
        <dbReference type="ARBA" id="ARBA00022448"/>
    </source>
</evidence>
<dbReference type="InterPro" id="IPR036942">
    <property type="entry name" value="Beta-barrel_TonB_sf"/>
</dbReference>
<evidence type="ECO:0000313" key="17">
    <source>
        <dbReference type="EMBL" id="ESS72088.1"/>
    </source>
</evidence>
<gene>
    <name evidence="17" type="primary">phuR</name>
    <name evidence="17" type="ORF">MGMO_72c00090</name>
</gene>
<evidence type="ECO:0000259" key="15">
    <source>
        <dbReference type="Pfam" id="PF00593"/>
    </source>
</evidence>
<evidence type="ECO:0000256" key="14">
    <source>
        <dbReference type="SAM" id="SignalP"/>
    </source>
</evidence>
<dbReference type="Pfam" id="PF07715">
    <property type="entry name" value="Plug"/>
    <property type="match status" value="1"/>
</dbReference>
<dbReference type="AlphaFoldDB" id="V5C5S9"/>
<evidence type="ECO:0000256" key="1">
    <source>
        <dbReference type="ARBA" id="ARBA00004571"/>
    </source>
</evidence>
<keyword evidence="6 14" id="KW-0732">Signal</keyword>
<evidence type="ECO:0000256" key="10">
    <source>
        <dbReference type="ARBA" id="ARBA00023237"/>
    </source>
</evidence>
<dbReference type="InterPro" id="IPR012910">
    <property type="entry name" value="Plug_dom"/>
</dbReference>
<dbReference type="GO" id="GO:0009279">
    <property type="term" value="C:cell outer membrane"/>
    <property type="evidence" value="ECO:0007669"/>
    <property type="project" value="UniProtKB-SubCell"/>
</dbReference>
<dbReference type="InterPro" id="IPR000531">
    <property type="entry name" value="Beta-barrel_TonB"/>
</dbReference>
<dbReference type="GO" id="GO:0015344">
    <property type="term" value="F:siderophore uptake transmembrane transporter activity"/>
    <property type="evidence" value="ECO:0007669"/>
    <property type="project" value="TreeGrafter"/>
</dbReference>
<dbReference type="InterPro" id="IPR010917">
    <property type="entry name" value="TonB_rcpt_CS"/>
</dbReference>
<dbReference type="eggNOG" id="COG4771">
    <property type="taxonomic scope" value="Bacteria"/>
</dbReference>